<dbReference type="AlphaFoldDB" id="A0AAC9LCP1"/>
<dbReference type="InterPro" id="IPR013538">
    <property type="entry name" value="ASHA1/2-like_C"/>
</dbReference>
<evidence type="ECO:0000313" key="4">
    <source>
        <dbReference type="Proteomes" id="UP000185511"/>
    </source>
</evidence>
<accession>A0AAC9LCP1</accession>
<dbReference type="RefSeq" id="WP_075741239.1">
    <property type="nucleotide sequence ID" value="NZ_CP016076.1"/>
</dbReference>
<dbReference type="KEGG" id="acad:UA74_17500"/>
<dbReference type="Proteomes" id="UP000185511">
    <property type="component" value="Chromosome"/>
</dbReference>
<sequence length="181" mass="20438">MSFGRDSCRLVVTTPTDREIRLTRAFDAPARLVFAAWTRPELLMHWFGARGWSLVTCEVDLRIGGAWRFVSRGPGGVEMVQRGVYREIVVPRRLVQTESYGDSWPPDVESLVTTEFTEDGERTTVISTVLHPSRETRDAALLTPMDRGFGEGCDRLAELLKSTRDSRSTDRRRGCDTSTRA</sequence>
<dbReference type="EMBL" id="CP016076">
    <property type="protein sequence ID" value="APU15528.1"/>
    <property type="molecule type" value="Genomic_DNA"/>
</dbReference>
<feature type="domain" description="Activator of Hsp90 ATPase homologue 1/2-like C-terminal" evidence="2">
    <location>
        <begin position="27"/>
        <end position="161"/>
    </location>
</feature>
<dbReference type="CDD" id="cd07826">
    <property type="entry name" value="SRPBCC_CalC_Aha1-like_9"/>
    <property type="match status" value="1"/>
</dbReference>
<dbReference type="SUPFAM" id="SSF55961">
    <property type="entry name" value="Bet v1-like"/>
    <property type="match status" value="1"/>
</dbReference>
<organism evidence="3 4">
    <name type="scientific">Actinoalloteichus fjordicus</name>
    <dbReference type="NCBI Taxonomy" id="1612552"/>
    <lineage>
        <taxon>Bacteria</taxon>
        <taxon>Bacillati</taxon>
        <taxon>Actinomycetota</taxon>
        <taxon>Actinomycetes</taxon>
        <taxon>Pseudonocardiales</taxon>
        <taxon>Pseudonocardiaceae</taxon>
        <taxon>Actinoalloteichus</taxon>
    </lineage>
</organism>
<reference evidence="4" key="1">
    <citation type="submission" date="2016-06" db="EMBL/GenBank/DDBJ databases">
        <title>Complete genome sequence of Actinoalloteichus fjordicus DSM 46855 (=ADI127-17), type strain of the new species Actinoalloteichus fjordicus.</title>
        <authorList>
            <person name="Ruckert C."/>
            <person name="Nouioui I."/>
            <person name="Willmese J."/>
            <person name="van Wezel G."/>
            <person name="Klenk H.-P."/>
            <person name="Kalinowski J."/>
            <person name="Zotchev S.B."/>
        </authorList>
    </citation>
    <scope>NUCLEOTIDE SEQUENCE [LARGE SCALE GENOMIC DNA]</scope>
    <source>
        <strain evidence="4">ADI127-7</strain>
    </source>
</reference>
<protein>
    <recommendedName>
        <fullName evidence="2">Activator of Hsp90 ATPase homologue 1/2-like C-terminal domain-containing protein</fullName>
    </recommendedName>
</protein>
<name>A0AAC9LCP1_9PSEU</name>
<dbReference type="Pfam" id="PF08327">
    <property type="entry name" value="AHSA1"/>
    <property type="match status" value="1"/>
</dbReference>
<evidence type="ECO:0000313" key="3">
    <source>
        <dbReference type="EMBL" id="APU15528.1"/>
    </source>
</evidence>
<comment type="similarity">
    <text evidence="1">Belongs to the AHA1 family.</text>
</comment>
<evidence type="ECO:0000259" key="2">
    <source>
        <dbReference type="Pfam" id="PF08327"/>
    </source>
</evidence>
<dbReference type="Gene3D" id="3.30.530.20">
    <property type="match status" value="1"/>
</dbReference>
<gene>
    <name evidence="3" type="ORF">UA74_17500</name>
</gene>
<proteinExistence type="inferred from homology"/>
<dbReference type="InterPro" id="IPR023393">
    <property type="entry name" value="START-like_dom_sf"/>
</dbReference>
<keyword evidence="4" id="KW-1185">Reference proteome</keyword>
<evidence type="ECO:0000256" key="1">
    <source>
        <dbReference type="ARBA" id="ARBA00006817"/>
    </source>
</evidence>